<comment type="domain">
    <text evidence="8">The DHHC domain is required for palmitoyltransferase activity.</text>
</comment>
<name>A0AAX4PDD3_9CHLO</name>
<evidence type="ECO:0000313" key="10">
    <source>
        <dbReference type="EMBL" id="WZN64061.1"/>
    </source>
</evidence>
<keyword evidence="3 8" id="KW-0808">Transferase</keyword>
<comment type="similarity">
    <text evidence="2 8">Belongs to the DHHC palmitoyltransferase family.</text>
</comment>
<gene>
    <name evidence="10" type="ORF">HKI87_08g56150</name>
</gene>
<dbReference type="PROSITE" id="PS50216">
    <property type="entry name" value="DHHC"/>
    <property type="match status" value="1"/>
</dbReference>
<evidence type="ECO:0000256" key="8">
    <source>
        <dbReference type="RuleBase" id="RU079119"/>
    </source>
</evidence>
<dbReference type="Pfam" id="PF01529">
    <property type="entry name" value="DHHC"/>
    <property type="match status" value="1"/>
</dbReference>
<evidence type="ECO:0000256" key="4">
    <source>
        <dbReference type="ARBA" id="ARBA00022692"/>
    </source>
</evidence>
<sequence length="267" mass="29118">MRERPSLSQARSLLEDAAEDAGKVVIRCLGPLYVLAANAAILFIATSMVLVVYPRVLAGQPVANRAVHLIFLASTVGSVLWNYYACASVGPGYSLTKIQDPEAGHRTCKKCGCAKPEGCHHCSVCDKCVLGMDHHCPWMNTCVGRDNYAYFLRFLSSCWLGTAYTAAVSSVPIELVGMAIKYRKKDSGAHLSCYLLSLGVLIGITLLLGFHLYLASTGQTTISLVDKFASCETWREVARKLCWEQDFSLGNLRRAFAGRRGARGRAT</sequence>
<keyword evidence="7 8" id="KW-0012">Acyltransferase</keyword>
<evidence type="ECO:0000256" key="7">
    <source>
        <dbReference type="ARBA" id="ARBA00023315"/>
    </source>
</evidence>
<feature type="transmembrane region" description="Helical" evidence="8">
    <location>
        <begin position="66"/>
        <end position="84"/>
    </location>
</feature>
<dbReference type="PANTHER" id="PTHR12246">
    <property type="entry name" value="PALMITOYLTRANSFERASE ZDHHC16"/>
    <property type="match status" value="1"/>
</dbReference>
<reference evidence="10 11" key="1">
    <citation type="submission" date="2024-03" db="EMBL/GenBank/DDBJ databases">
        <title>Complete genome sequence of the green alga Chloropicon roscoffensis RCC1871.</title>
        <authorList>
            <person name="Lemieux C."/>
            <person name="Pombert J.-F."/>
            <person name="Otis C."/>
            <person name="Turmel M."/>
        </authorList>
    </citation>
    <scope>NUCLEOTIDE SEQUENCE [LARGE SCALE GENOMIC DNA]</scope>
    <source>
        <strain evidence="10 11">RCC1871</strain>
    </source>
</reference>
<feature type="domain" description="Palmitoyltransferase DHHC" evidence="9">
    <location>
        <begin position="105"/>
        <end position="223"/>
    </location>
</feature>
<evidence type="ECO:0000256" key="1">
    <source>
        <dbReference type="ARBA" id="ARBA00004141"/>
    </source>
</evidence>
<comment type="subcellular location">
    <subcellularLocation>
        <location evidence="1">Membrane</location>
        <topology evidence="1">Multi-pass membrane protein</topology>
    </subcellularLocation>
</comment>
<dbReference type="GO" id="GO:0016020">
    <property type="term" value="C:membrane"/>
    <property type="evidence" value="ECO:0007669"/>
    <property type="project" value="UniProtKB-SubCell"/>
</dbReference>
<protein>
    <recommendedName>
        <fullName evidence="8">S-acyltransferase</fullName>
        <ecNumber evidence="8">2.3.1.225</ecNumber>
    </recommendedName>
    <alternativeName>
        <fullName evidence="8">Palmitoyltransferase</fullName>
    </alternativeName>
</protein>
<keyword evidence="4 8" id="KW-0812">Transmembrane</keyword>
<keyword evidence="5 8" id="KW-1133">Transmembrane helix</keyword>
<organism evidence="10 11">
    <name type="scientific">Chloropicon roscoffensis</name>
    <dbReference type="NCBI Taxonomy" id="1461544"/>
    <lineage>
        <taxon>Eukaryota</taxon>
        <taxon>Viridiplantae</taxon>
        <taxon>Chlorophyta</taxon>
        <taxon>Chloropicophyceae</taxon>
        <taxon>Chloropicales</taxon>
        <taxon>Chloropicaceae</taxon>
        <taxon>Chloropicon</taxon>
    </lineage>
</organism>
<feature type="transmembrane region" description="Helical" evidence="8">
    <location>
        <begin position="32"/>
        <end position="54"/>
    </location>
</feature>
<dbReference type="EC" id="2.3.1.225" evidence="8"/>
<dbReference type="AlphaFoldDB" id="A0AAX4PDD3"/>
<feature type="transmembrane region" description="Helical" evidence="8">
    <location>
        <begin position="159"/>
        <end position="180"/>
    </location>
</feature>
<comment type="catalytic activity">
    <reaction evidence="8">
        <text>L-cysteinyl-[protein] + hexadecanoyl-CoA = S-hexadecanoyl-L-cysteinyl-[protein] + CoA</text>
        <dbReference type="Rhea" id="RHEA:36683"/>
        <dbReference type="Rhea" id="RHEA-COMP:10131"/>
        <dbReference type="Rhea" id="RHEA-COMP:11032"/>
        <dbReference type="ChEBI" id="CHEBI:29950"/>
        <dbReference type="ChEBI" id="CHEBI:57287"/>
        <dbReference type="ChEBI" id="CHEBI:57379"/>
        <dbReference type="ChEBI" id="CHEBI:74151"/>
        <dbReference type="EC" id="2.3.1.225"/>
    </reaction>
</comment>
<dbReference type="EMBL" id="CP151508">
    <property type="protein sequence ID" value="WZN64061.1"/>
    <property type="molecule type" value="Genomic_DNA"/>
</dbReference>
<keyword evidence="6 8" id="KW-0472">Membrane</keyword>
<evidence type="ECO:0000256" key="2">
    <source>
        <dbReference type="ARBA" id="ARBA00008574"/>
    </source>
</evidence>
<evidence type="ECO:0000256" key="6">
    <source>
        <dbReference type="ARBA" id="ARBA00023136"/>
    </source>
</evidence>
<dbReference type="InterPro" id="IPR001594">
    <property type="entry name" value="Palmitoyltrfase_DHHC"/>
</dbReference>
<dbReference type="Proteomes" id="UP001472866">
    <property type="component" value="Chromosome 08"/>
</dbReference>
<evidence type="ECO:0000256" key="3">
    <source>
        <dbReference type="ARBA" id="ARBA00022679"/>
    </source>
</evidence>
<dbReference type="InterPro" id="IPR039859">
    <property type="entry name" value="PFA4/ZDH16/20/ERF2-like"/>
</dbReference>
<accession>A0AAX4PDD3</accession>
<evidence type="ECO:0000313" key="11">
    <source>
        <dbReference type="Proteomes" id="UP001472866"/>
    </source>
</evidence>
<proteinExistence type="inferred from homology"/>
<feature type="transmembrane region" description="Helical" evidence="8">
    <location>
        <begin position="192"/>
        <end position="214"/>
    </location>
</feature>
<evidence type="ECO:0000256" key="5">
    <source>
        <dbReference type="ARBA" id="ARBA00022989"/>
    </source>
</evidence>
<evidence type="ECO:0000259" key="9">
    <source>
        <dbReference type="Pfam" id="PF01529"/>
    </source>
</evidence>
<dbReference type="GO" id="GO:0019706">
    <property type="term" value="F:protein-cysteine S-palmitoyltransferase activity"/>
    <property type="evidence" value="ECO:0007669"/>
    <property type="project" value="UniProtKB-EC"/>
</dbReference>
<keyword evidence="11" id="KW-1185">Reference proteome</keyword>